<organism evidence="2 3">
    <name type="scientific">Flaviflagellibacter deserti</name>
    <dbReference type="NCBI Taxonomy" id="2267266"/>
    <lineage>
        <taxon>Bacteria</taxon>
        <taxon>Pseudomonadati</taxon>
        <taxon>Pseudomonadota</taxon>
        <taxon>Alphaproteobacteria</taxon>
        <taxon>Hyphomicrobiales</taxon>
        <taxon>Flaviflagellibacter</taxon>
    </lineage>
</organism>
<reference evidence="3" key="1">
    <citation type="journal article" date="2019" name="Int. J. Syst. Evol. Microbiol.">
        <title>The Global Catalogue of Microorganisms (GCM) 10K type strain sequencing project: providing services to taxonomists for standard genome sequencing and annotation.</title>
        <authorList>
            <consortium name="The Broad Institute Genomics Platform"/>
            <consortium name="The Broad Institute Genome Sequencing Center for Infectious Disease"/>
            <person name="Wu L."/>
            <person name="Ma J."/>
        </authorList>
    </citation>
    <scope>NUCLEOTIDE SEQUENCE [LARGE SCALE GENOMIC DNA]</scope>
    <source>
        <strain evidence="3">CGMCC 1.16444</strain>
    </source>
</reference>
<name>A0ABV9YZ94_9HYPH</name>
<evidence type="ECO:0000256" key="1">
    <source>
        <dbReference type="SAM" id="SignalP"/>
    </source>
</evidence>
<keyword evidence="3" id="KW-1185">Reference proteome</keyword>
<sequence>MFRGFATTLGLVSAITLGAWAFADQSRTASAVAVAEMTPATASTTTNSNLAAKGDRLAVGVRLSGAASVDRDGSIERITAAHAMATEAAHRYMTVALPTGQAETTLKRVSLGN</sequence>
<proteinExistence type="predicted"/>
<evidence type="ECO:0000313" key="2">
    <source>
        <dbReference type="EMBL" id="MFC5067861.1"/>
    </source>
</evidence>
<protein>
    <submittedName>
        <fullName evidence="2">Uncharacterized protein</fullName>
    </submittedName>
</protein>
<dbReference type="RefSeq" id="WP_114956572.1">
    <property type="nucleotide sequence ID" value="NZ_JBHSJF010000006.1"/>
</dbReference>
<gene>
    <name evidence="2" type="ORF">ACFPFW_07500</name>
</gene>
<dbReference type="EMBL" id="JBHSJF010000006">
    <property type="protein sequence ID" value="MFC5067861.1"/>
    <property type="molecule type" value="Genomic_DNA"/>
</dbReference>
<feature type="chain" id="PRO_5045574243" evidence="1">
    <location>
        <begin position="22"/>
        <end position="113"/>
    </location>
</feature>
<dbReference type="Proteomes" id="UP001595796">
    <property type="component" value="Unassembled WGS sequence"/>
</dbReference>
<comment type="caution">
    <text evidence="2">The sequence shown here is derived from an EMBL/GenBank/DDBJ whole genome shotgun (WGS) entry which is preliminary data.</text>
</comment>
<evidence type="ECO:0000313" key="3">
    <source>
        <dbReference type="Proteomes" id="UP001595796"/>
    </source>
</evidence>
<accession>A0ABV9YZ94</accession>
<feature type="signal peptide" evidence="1">
    <location>
        <begin position="1"/>
        <end position="21"/>
    </location>
</feature>
<keyword evidence="1" id="KW-0732">Signal</keyword>